<sequence length="134" mass="14891">MGNSCLLRYVTNKPPPSSPTYFATASTLARLALNRPESDPVRDFGRSQEAAVALLMATVLPGAQLYNFSFVHTLMTSHAFRVLLPFIHAQFYVGVFHQWWLLVLAVYIAELRPRVDSDFVSGDLGGKGWAYVKG</sequence>
<dbReference type="PANTHER" id="PTHR35870:SF6">
    <property type="entry name" value="MGS207 PROTEIN"/>
    <property type="match status" value="1"/>
</dbReference>
<dbReference type="Pfam" id="PF14027">
    <property type="entry name" value="Questin_oxidase"/>
    <property type="match status" value="1"/>
</dbReference>
<dbReference type="Proteomes" id="UP001244011">
    <property type="component" value="Unassembled WGS sequence"/>
</dbReference>
<evidence type="ECO:0000313" key="4">
    <source>
        <dbReference type="Proteomes" id="UP001244011"/>
    </source>
</evidence>
<evidence type="ECO:0000256" key="2">
    <source>
        <dbReference type="SAM" id="Phobius"/>
    </source>
</evidence>
<protein>
    <submittedName>
        <fullName evidence="3">Uncharacterized protein</fullName>
    </submittedName>
</protein>
<keyword evidence="4" id="KW-1185">Reference proteome</keyword>
<dbReference type="EMBL" id="MU839056">
    <property type="protein sequence ID" value="KAK1761687.1"/>
    <property type="molecule type" value="Genomic_DNA"/>
</dbReference>
<evidence type="ECO:0000313" key="3">
    <source>
        <dbReference type="EMBL" id="KAK1761687.1"/>
    </source>
</evidence>
<keyword evidence="2" id="KW-0472">Membrane</keyword>
<keyword evidence="2" id="KW-0812">Transmembrane</keyword>
<keyword evidence="1" id="KW-0560">Oxidoreductase</keyword>
<comment type="caution">
    <text evidence="3">The sequence shown here is derived from an EMBL/GenBank/DDBJ whole genome shotgun (WGS) entry which is preliminary data.</text>
</comment>
<dbReference type="GeneID" id="85315448"/>
<evidence type="ECO:0000256" key="1">
    <source>
        <dbReference type="ARBA" id="ARBA00023002"/>
    </source>
</evidence>
<dbReference type="RefSeq" id="XP_060277900.1">
    <property type="nucleotide sequence ID" value="XM_060432261.1"/>
</dbReference>
<reference evidence="3" key="1">
    <citation type="submission" date="2023-06" db="EMBL/GenBank/DDBJ databases">
        <title>Genome-scale phylogeny and comparative genomics of the fungal order Sordariales.</title>
        <authorList>
            <consortium name="Lawrence Berkeley National Laboratory"/>
            <person name="Hensen N."/>
            <person name="Bonometti L."/>
            <person name="Westerberg I."/>
            <person name="Brannstrom I.O."/>
            <person name="Guillou S."/>
            <person name="Cros-Aarteil S."/>
            <person name="Calhoun S."/>
            <person name="Haridas S."/>
            <person name="Kuo A."/>
            <person name="Mondo S."/>
            <person name="Pangilinan J."/>
            <person name="Riley R."/>
            <person name="Labutti K."/>
            <person name="Andreopoulos B."/>
            <person name="Lipzen A."/>
            <person name="Chen C."/>
            <person name="Yanf M."/>
            <person name="Daum C."/>
            <person name="Ng V."/>
            <person name="Clum A."/>
            <person name="Steindorff A."/>
            <person name="Ohm R."/>
            <person name="Martin F."/>
            <person name="Silar P."/>
            <person name="Natvig D."/>
            <person name="Lalanne C."/>
            <person name="Gautier V."/>
            <person name="Ament-Velasquez S.L."/>
            <person name="Kruys A."/>
            <person name="Hutchinson M.I."/>
            <person name="Powell A.J."/>
            <person name="Barry K."/>
            <person name="Miller A.N."/>
            <person name="Grigoriev I.V."/>
            <person name="Debuchy R."/>
            <person name="Gladieux P."/>
            <person name="Thoren M.H."/>
            <person name="Johannesson H."/>
        </authorList>
    </citation>
    <scope>NUCLEOTIDE SEQUENCE</scope>
    <source>
        <strain evidence="3">8032-3</strain>
    </source>
</reference>
<name>A0AAJ0BPG8_9PEZI</name>
<dbReference type="GO" id="GO:0016491">
    <property type="term" value="F:oxidoreductase activity"/>
    <property type="evidence" value="ECO:0007669"/>
    <property type="project" value="UniProtKB-KW"/>
</dbReference>
<dbReference type="InterPro" id="IPR025337">
    <property type="entry name" value="Questin_oxidase-like"/>
</dbReference>
<gene>
    <name evidence="3" type="ORF">QBC33DRAFT_605020</name>
</gene>
<dbReference type="AlphaFoldDB" id="A0AAJ0BPG8"/>
<dbReference type="PANTHER" id="PTHR35870">
    <property type="entry name" value="PROTEIN, PUTATIVE (AFU_ORTHOLOGUE AFUA_5G03330)-RELATED"/>
    <property type="match status" value="1"/>
</dbReference>
<organism evidence="3 4">
    <name type="scientific">Phialemonium atrogriseum</name>
    <dbReference type="NCBI Taxonomy" id="1093897"/>
    <lineage>
        <taxon>Eukaryota</taxon>
        <taxon>Fungi</taxon>
        <taxon>Dikarya</taxon>
        <taxon>Ascomycota</taxon>
        <taxon>Pezizomycotina</taxon>
        <taxon>Sordariomycetes</taxon>
        <taxon>Sordariomycetidae</taxon>
        <taxon>Cephalothecales</taxon>
        <taxon>Cephalothecaceae</taxon>
        <taxon>Phialemonium</taxon>
    </lineage>
</organism>
<proteinExistence type="predicted"/>
<feature type="transmembrane region" description="Helical" evidence="2">
    <location>
        <begin position="50"/>
        <end position="69"/>
    </location>
</feature>
<feature type="transmembrane region" description="Helical" evidence="2">
    <location>
        <begin position="89"/>
        <end position="109"/>
    </location>
</feature>
<keyword evidence="2" id="KW-1133">Transmembrane helix</keyword>
<accession>A0AAJ0BPG8</accession>